<dbReference type="Gene3D" id="2.10.10.20">
    <property type="entry name" value="Carbohydrate-binding module superfamily 5/12"/>
    <property type="match status" value="1"/>
</dbReference>
<protein>
    <recommendedName>
        <fullName evidence="4">Peptidase M60 domain-containing protein</fullName>
    </recommendedName>
</protein>
<dbReference type="PANTHER" id="PTHR15730:SF5">
    <property type="entry name" value="SI:CH211-210B2.2-RELATED"/>
    <property type="match status" value="1"/>
</dbReference>
<gene>
    <name evidence="5" type="ORF">FPZ44_01950</name>
</gene>
<feature type="domain" description="Peptidase M60" evidence="4">
    <location>
        <begin position="460"/>
        <end position="766"/>
    </location>
</feature>
<accession>A0A559IWB1</accession>
<dbReference type="Pfam" id="PF02839">
    <property type="entry name" value="CBM_5_12"/>
    <property type="match status" value="1"/>
</dbReference>
<dbReference type="Gene3D" id="3.40.390.80">
    <property type="entry name" value="Peptidase M60, enhancin-like domain 2"/>
    <property type="match status" value="1"/>
</dbReference>
<dbReference type="GO" id="GO:0004553">
    <property type="term" value="F:hydrolase activity, hydrolyzing O-glycosyl compounds"/>
    <property type="evidence" value="ECO:0007669"/>
    <property type="project" value="InterPro"/>
</dbReference>
<evidence type="ECO:0000256" key="1">
    <source>
        <dbReference type="ARBA" id="ARBA00022801"/>
    </source>
</evidence>
<dbReference type="Gene3D" id="2.60.120.1250">
    <property type="entry name" value="Peptidase M60, enhancin-like domain 1"/>
    <property type="match status" value="1"/>
</dbReference>
<dbReference type="Pfam" id="PF17291">
    <property type="entry name" value="M60-like_N"/>
    <property type="match status" value="1"/>
</dbReference>
<sequence>MNKNVWAALCVTSLLSSLAGPIAYANQGSPTASVSSSLSEMVAQPPVTDSVYREFRASQERLATPNRLTTRSAVRHESVAQDLELLYRDLSHIPTQTGSYTGGVSALTEDAFVVAASTTTTPFIAGARFGQGRVIAAGDEDFINLSRNDSSEMAIVTRNLLLWLTEQGQSQTGPSRVTRYEDALQGKGKLRIYSKGNVPVHPALPIHNVSVASWTGQPLDPATTPVAIVNATITEAEAYVLEQYVREGGNVVVALKGWVLQSYPEYYIPNVQGAAKLSMHYPVQRLLNTFGLSLLDNTAVSDGTGSPRLSEEQSRSYQMNCLLTQMKAVEENRLNAEDLAVGEPAASAEDKLALASDLLRLTFTSLTDRAELSYTLDQESERLQQAITLPFDVKSKPYSSAILSYSFNHTSLDINQKKSPLADQFPGKVDNQAPRVNDQRVTVNFDYYPANELRMYAAPVPWVSTGLYAPAGEDITIDVPAGTPSLDIMVGTHTDTLLDQESWDRAPIVSLRHTLQPGKNRVNNPYGGLIYFIPAQSQAVQADVNVSGAVRAPYFDLAKTNEKEWKESIRYLGAPWAELRGERILVTVPADEIRHLENPTELLQTWDDLLDQFDKLNGTGQNKPLPHRAYHLPFHLVADKQISGGYMHAGAPIMYHIGVDSRDAVSIEGLKNNWGFWHEIGHNYQQDPWTWKDNTEVTVNIFSLYAQQYFGKPSRLLEKDYTGKSAYDYANAYIALPDGAKRYGDSKQLDLIPQLVMIKQLQMAYGWDFYTELFTAYRELPRAQLPEDEQQEKDLFVVMASKHSGTNLLPFFEKWGFPFTDHARVQVNAMQLPALKEQIWLYREDVPIKPTPKPDTETAGDGNAEVVTPSVPAWQPNKAYVKGNQVSYEGKVYEAKWWTRGEVPGKHVQNEWRSAWKVVK</sequence>
<dbReference type="InterPro" id="IPR051244">
    <property type="entry name" value="TCAF"/>
</dbReference>
<dbReference type="Pfam" id="PF13402">
    <property type="entry name" value="Peptidase_M60"/>
    <property type="match status" value="1"/>
</dbReference>
<keyword evidence="2" id="KW-0624">Polysaccharide degradation</keyword>
<dbReference type="PROSITE" id="PS51723">
    <property type="entry name" value="PEPTIDASE_M60"/>
    <property type="match status" value="1"/>
</dbReference>
<keyword evidence="2" id="KW-0119">Carbohydrate metabolism</keyword>
<organism evidence="5 6">
    <name type="scientific">Paenibacillus agilis</name>
    <dbReference type="NCBI Taxonomy" id="3020863"/>
    <lineage>
        <taxon>Bacteria</taxon>
        <taxon>Bacillati</taxon>
        <taxon>Bacillota</taxon>
        <taxon>Bacilli</taxon>
        <taxon>Bacillales</taxon>
        <taxon>Paenibacillaceae</taxon>
        <taxon>Paenibacillus</taxon>
    </lineage>
</organism>
<evidence type="ECO:0000256" key="3">
    <source>
        <dbReference type="SAM" id="SignalP"/>
    </source>
</evidence>
<dbReference type="SMART" id="SM00495">
    <property type="entry name" value="ChtBD3"/>
    <property type="match status" value="1"/>
</dbReference>
<dbReference type="InterPro" id="IPR042279">
    <property type="entry name" value="Pep_M60_3"/>
</dbReference>
<dbReference type="OrthoDB" id="197688at2"/>
<dbReference type="InterPro" id="IPR031161">
    <property type="entry name" value="Peptidase_M60_dom"/>
</dbReference>
<evidence type="ECO:0000313" key="5">
    <source>
        <dbReference type="EMBL" id="TVX91928.1"/>
    </source>
</evidence>
<dbReference type="GO" id="GO:0005576">
    <property type="term" value="C:extracellular region"/>
    <property type="evidence" value="ECO:0007669"/>
    <property type="project" value="InterPro"/>
</dbReference>
<dbReference type="SUPFAM" id="SSF51055">
    <property type="entry name" value="Carbohydrate binding domain"/>
    <property type="match status" value="1"/>
</dbReference>
<evidence type="ECO:0000256" key="2">
    <source>
        <dbReference type="ARBA" id="ARBA00023326"/>
    </source>
</evidence>
<keyword evidence="3" id="KW-0732">Signal</keyword>
<dbReference type="Proteomes" id="UP000318102">
    <property type="component" value="Unassembled WGS sequence"/>
</dbReference>
<evidence type="ECO:0000259" key="4">
    <source>
        <dbReference type="PROSITE" id="PS51723"/>
    </source>
</evidence>
<dbReference type="GO" id="GO:0030246">
    <property type="term" value="F:carbohydrate binding"/>
    <property type="evidence" value="ECO:0007669"/>
    <property type="project" value="InterPro"/>
</dbReference>
<dbReference type="AlphaFoldDB" id="A0A559IWB1"/>
<keyword evidence="1" id="KW-0378">Hydrolase</keyword>
<keyword evidence="6" id="KW-1185">Reference proteome</keyword>
<comment type="caution">
    <text evidence="5">The sequence shown here is derived from an EMBL/GenBank/DDBJ whole genome shotgun (WGS) entry which is preliminary data.</text>
</comment>
<feature type="signal peptide" evidence="3">
    <location>
        <begin position="1"/>
        <end position="25"/>
    </location>
</feature>
<dbReference type="Gene3D" id="1.10.390.30">
    <property type="entry name" value="Peptidase M60, enhancin-like domain 3"/>
    <property type="match status" value="1"/>
</dbReference>
<feature type="chain" id="PRO_5021801902" description="Peptidase M60 domain-containing protein" evidence="3">
    <location>
        <begin position="26"/>
        <end position="920"/>
    </location>
</feature>
<name>A0A559IWB1_9BACL</name>
<dbReference type="SMART" id="SM01276">
    <property type="entry name" value="M60-like"/>
    <property type="match status" value="1"/>
</dbReference>
<proteinExistence type="predicted"/>
<dbReference type="EMBL" id="VNJK01000001">
    <property type="protein sequence ID" value="TVX91928.1"/>
    <property type="molecule type" value="Genomic_DNA"/>
</dbReference>
<dbReference type="RefSeq" id="WP_144986894.1">
    <property type="nucleotide sequence ID" value="NZ_VNJK01000001.1"/>
</dbReference>
<evidence type="ECO:0000313" key="6">
    <source>
        <dbReference type="Proteomes" id="UP000318102"/>
    </source>
</evidence>
<reference evidence="5 6" key="1">
    <citation type="submission" date="2019-07" db="EMBL/GenBank/DDBJ databases">
        <authorList>
            <person name="Kim J."/>
        </authorList>
    </citation>
    <scope>NUCLEOTIDE SEQUENCE [LARGE SCALE GENOMIC DNA]</scope>
    <source>
        <strain evidence="5 6">N4</strain>
    </source>
</reference>
<dbReference type="InterPro" id="IPR003610">
    <property type="entry name" value="CBM5/12"/>
</dbReference>
<dbReference type="PANTHER" id="PTHR15730">
    <property type="entry name" value="EXPERIMENTAL AUTOIMMUNE PROSTATITIS ANTIGEN 2-RELATED"/>
    <property type="match status" value="1"/>
</dbReference>
<dbReference type="InterPro" id="IPR035423">
    <property type="entry name" value="M60-like_N"/>
</dbReference>
<dbReference type="GO" id="GO:0000272">
    <property type="term" value="P:polysaccharide catabolic process"/>
    <property type="evidence" value="ECO:0007669"/>
    <property type="project" value="UniProtKB-KW"/>
</dbReference>
<dbReference type="CDD" id="cd12215">
    <property type="entry name" value="ChiC_BD"/>
    <property type="match status" value="1"/>
</dbReference>
<dbReference type="InterPro" id="IPR036573">
    <property type="entry name" value="CBM_sf_5/12"/>
</dbReference>